<name>A0A9K3D4Y3_9EUKA</name>
<feature type="region of interest" description="Disordered" evidence="1">
    <location>
        <begin position="167"/>
        <end position="199"/>
    </location>
</feature>
<reference evidence="2 3" key="1">
    <citation type="journal article" date="2018" name="PLoS ONE">
        <title>The draft genome of Kipferlia bialata reveals reductive genome evolution in fornicate parasites.</title>
        <authorList>
            <person name="Tanifuji G."/>
            <person name="Takabayashi S."/>
            <person name="Kume K."/>
            <person name="Takagi M."/>
            <person name="Nakayama T."/>
            <person name="Kamikawa R."/>
            <person name="Inagaki Y."/>
            <person name="Hashimoto T."/>
        </authorList>
    </citation>
    <scope>NUCLEOTIDE SEQUENCE [LARGE SCALE GENOMIC DNA]</scope>
    <source>
        <strain evidence="2">NY0173</strain>
    </source>
</reference>
<keyword evidence="3" id="KW-1185">Reference proteome</keyword>
<dbReference type="Proteomes" id="UP000265618">
    <property type="component" value="Unassembled WGS sequence"/>
</dbReference>
<dbReference type="EMBL" id="BDIP01003490">
    <property type="protein sequence ID" value="GIQ87775.1"/>
    <property type="molecule type" value="Genomic_DNA"/>
</dbReference>
<evidence type="ECO:0000313" key="2">
    <source>
        <dbReference type="EMBL" id="GIQ87775.1"/>
    </source>
</evidence>
<dbReference type="OrthoDB" id="2441647at2759"/>
<feature type="non-terminal residue" evidence="2">
    <location>
        <position position="1"/>
    </location>
</feature>
<evidence type="ECO:0000256" key="1">
    <source>
        <dbReference type="SAM" id="MobiDB-lite"/>
    </source>
</evidence>
<comment type="caution">
    <text evidence="2">The sequence shown here is derived from an EMBL/GenBank/DDBJ whole genome shotgun (WGS) entry which is preliminary data.</text>
</comment>
<dbReference type="Gene3D" id="1.10.287.1490">
    <property type="match status" value="1"/>
</dbReference>
<evidence type="ECO:0000313" key="3">
    <source>
        <dbReference type="Proteomes" id="UP000265618"/>
    </source>
</evidence>
<organism evidence="2 3">
    <name type="scientific">Kipferlia bialata</name>
    <dbReference type="NCBI Taxonomy" id="797122"/>
    <lineage>
        <taxon>Eukaryota</taxon>
        <taxon>Metamonada</taxon>
        <taxon>Carpediemonas-like organisms</taxon>
        <taxon>Kipferlia</taxon>
    </lineage>
</organism>
<gene>
    <name evidence="2" type="ORF">KIPB_009881</name>
</gene>
<dbReference type="AlphaFoldDB" id="A0A9K3D4Y3"/>
<feature type="compositionally biased region" description="Basic and acidic residues" evidence="1">
    <location>
        <begin position="167"/>
        <end position="187"/>
    </location>
</feature>
<accession>A0A9K3D4Y3</accession>
<sequence>RDNERLNEVIAQGSQAKIQATQDSKAIKEERELAVAVNARLQSEIDSLTLSLSRSETAQEQLQTRVTTVTEELGQASASSQRLRSALSICKAELARYKADETKAKAHRSSLSAKLEASADETQAVQKEKDALALSQASHLQTIATLTQEIDSLDRQLAKMKEEQRLLKDNLRRERTRKSDAKGREAKGSGLARSKSVMG</sequence>
<proteinExistence type="predicted"/>
<protein>
    <submittedName>
        <fullName evidence="2">Uncharacterized protein</fullName>
    </submittedName>
</protein>